<protein>
    <submittedName>
        <fullName evidence="4">Helix-turn-helix transcriptional regulator</fullName>
    </submittedName>
</protein>
<keyword evidence="1" id="KW-0238">DNA-binding</keyword>
<dbReference type="InterPro" id="IPR010982">
    <property type="entry name" value="Lambda_DNA-bd_dom_sf"/>
</dbReference>
<proteinExistence type="predicted"/>
<keyword evidence="5" id="KW-1185">Reference proteome</keyword>
<comment type="caution">
    <text evidence="4">The sequence shown here is derived from an EMBL/GenBank/DDBJ whole genome shotgun (WGS) entry which is preliminary data.</text>
</comment>
<dbReference type="GO" id="GO:0003677">
    <property type="term" value="F:DNA binding"/>
    <property type="evidence" value="ECO:0007669"/>
    <property type="project" value="UniProtKB-KW"/>
</dbReference>
<dbReference type="AlphaFoldDB" id="A0A850R3J4"/>
<keyword evidence="2" id="KW-0812">Transmembrane</keyword>
<evidence type="ECO:0000256" key="2">
    <source>
        <dbReference type="SAM" id="Phobius"/>
    </source>
</evidence>
<feature type="domain" description="HTH cro/C1-type" evidence="3">
    <location>
        <begin position="7"/>
        <end position="61"/>
    </location>
</feature>
<feature type="transmembrane region" description="Helical" evidence="2">
    <location>
        <begin position="85"/>
        <end position="102"/>
    </location>
</feature>
<evidence type="ECO:0000313" key="4">
    <source>
        <dbReference type="EMBL" id="NVY96541.1"/>
    </source>
</evidence>
<dbReference type="PROSITE" id="PS50943">
    <property type="entry name" value="HTH_CROC1"/>
    <property type="match status" value="1"/>
</dbReference>
<dbReference type="EMBL" id="JABZEC010000004">
    <property type="protein sequence ID" value="NVY96541.1"/>
    <property type="molecule type" value="Genomic_DNA"/>
</dbReference>
<dbReference type="SMART" id="SM00530">
    <property type="entry name" value="HTH_XRE"/>
    <property type="match status" value="1"/>
</dbReference>
<dbReference type="PANTHER" id="PTHR46558:SF4">
    <property type="entry name" value="DNA-BIDING PHAGE PROTEIN"/>
    <property type="match status" value="1"/>
</dbReference>
<feature type="transmembrane region" description="Helical" evidence="2">
    <location>
        <begin position="108"/>
        <end position="128"/>
    </location>
</feature>
<gene>
    <name evidence="4" type="ORF">HU830_05095</name>
</gene>
<dbReference type="Pfam" id="PF01381">
    <property type="entry name" value="HTH_3"/>
    <property type="match status" value="1"/>
</dbReference>
<keyword evidence="2" id="KW-1133">Transmembrane helix</keyword>
<evidence type="ECO:0000259" key="3">
    <source>
        <dbReference type="PROSITE" id="PS50943"/>
    </source>
</evidence>
<dbReference type="RefSeq" id="WP_176942708.1">
    <property type="nucleotide sequence ID" value="NZ_JABZEC010000004.1"/>
</dbReference>
<dbReference type="PANTHER" id="PTHR46558">
    <property type="entry name" value="TRACRIPTIONAL REGULATORY PROTEIN-RELATED-RELATED"/>
    <property type="match status" value="1"/>
</dbReference>
<sequence>MNIANKLKQYRLDKNMTQAEVAEKLMVSRKTVSGWENGRSIPEITTLARLSDLYQVPIDTIIRDDQDILGPYTVNNHPSSKSIKIYNYTYGSTFIFLILAYFQMYGFFHSILIMLGLLTCITIIIMIYPYWKIYANKKRLALLLISYLVLIISNILLMLLDPIFLKSMTDNEYANAGLIFAELLHIIFISSGEIVIIFLAPIRLIKFWLLLRHKK</sequence>
<feature type="transmembrane region" description="Helical" evidence="2">
    <location>
        <begin position="140"/>
        <end position="159"/>
    </location>
</feature>
<organism evidence="4 5">
    <name type="scientific">Bombilactobacillus apium</name>
    <dbReference type="NCBI Taxonomy" id="2675299"/>
    <lineage>
        <taxon>Bacteria</taxon>
        <taxon>Bacillati</taxon>
        <taxon>Bacillota</taxon>
        <taxon>Bacilli</taxon>
        <taxon>Lactobacillales</taxon>
        <taxon>Lactobacillaceae</taxon>
        <taxon>Bombilactobacillus</taxon>
    </lineage>
</organism>
<evidence type="ECO:0000256" key="1">
    <source>
        <dbReference type="ARBA" id="ARBA00023125"/>
    </source>
</evidence>
<name>A0A850R3J4_9LACO</name>
<keyword evidence="2" id="KW-0472">Membrane</keyword>
<dbReference type="CDD" id="cd00093">
    <property type="entry name" value="HTH_XRE"/>
    <property type="match status" value="1"/>
</dbReference>
<dbReference type="InterPro" id="IPR001387">
    <property type="entry name" value="Cro/C1-type_HTH"/>
</dbReference>
<accession>A0A850R3J4</accession>
<feature type="transmembrane region" description="Helical" evidence="2">
    <location>
        <begin position="179"/>
        <end position="205"/>
    </location>
</feature>
<dbReference type="Gene3D" id="1.10.260.40">
    <property type="entry name" value="lambda repressor-like DNA-binding domains"/>
    <property type="match status" value="1"/>
</dbReference>
<reference evidence="4 5" key="1">
    <citation type="submission" date="2020-06" db="EMBL/GenBank/DDBJ databases">
        <authorList>
            <person name="Kang J."/>
        </authorList>
    </citation>
    <scope>NUCLEOTIDE SEQUENCE [LARGE SCALE GENOMIC DNA]</scope>
    <source>
        <strain evidence="4 5">DCY120</strain>
    </source>
</reference>
<dbReference type="SUPFAM" id="SSF47413">
    <property type="entry name" value="lambda repressor-like DNA-binding domains"/>
    <property type="match status" value="1"/>
</dbReference>
<dbReference type="Proteomes" id="UP000563523">
    <property type="component" value="Unassembled WGS sequence"/>
</dbReference>
<evidence type="ECO:0000313" key="5">
    <source>
        <dbReference type="Proteomes" id="UP000563523"/>
    </source>
</evidence>